<evidence type="ECO:0000256" key="1">
    <source>
        <dbReference type="SAM" id="MobiDB-lite"/>
    </source>
</evidence>
<dbReference type="EMBL" id="JGZQ01000003">
    <property type="protein sequence ID" value="KFI98297.1"/>
    <property type="molecule type" value="Genomic_DNA"/>
</dbReference>
<organism evidence="2 3">
    <name type="scientific">Bifidobacterium adolescentis JCM 15918</name>
    <dbReference type="NCBI Taxonomy" id="1437612"/>
    <lineage>
        <taxon>Bacteria</taxon>
        <taxon>Bacillati</taxon>
        <taxon>Actinomycetota</taxon>
        <taxon>Actinomycetes</taxon>
        <taxon>Bifidobacteriales</taxon>
        <taxon>Bifidobacteriaceae</taxon>
        <taxon>Bifidobacterium</taxon>
    </lineage>
</organism>
<evidence type="ECO:0000313" key="2">
    <source>
        <dbReference type="EMBL" id="KFI98297.1"/>
    </source>
</evidence>
<gene>
    <name evidence="2" type="ORF">BSTER_0879</name>
</gene>
<comment type="caution">
    <text evidence="2">The sequence shown here is derived from an EMBL/GenBank/DDBJ whole genome shotgun (WGS) entry which is preliminary data.</text>
</comment>
<dbReference type="AlphaFoldDB" id="A0A087DRZ7"/>
<dbReference type="Proteomes" id="UP000029091">
    <property type="component" value="Unassembled WGS sequence"/>
</dbReference>
<dbReference type="RefSeq" id="WP_147487356.1">
    <property type="nucleotide sequence ID" value="NZ_JDUX01000014.1"/>
</dbReference>
<feature type="region of interest" description="Disordered" evidence="1">
    <location>
        <begin position="94"/>
        <end position="148"/>
    </location>
</feature>
<sequence length="148" mass="17018">MSYYHELYVVCDECHTSLLVDEATYEDADNDAADEGWQVVVGIEDKHYCPRHWHVKCHDCDAAGSGAPDELERQGWRIDRDYPCDSLCPECAKPPRRRTPARPILISTKTRVEWASPQKGPNPQTERTIHGDNQPDPHDHHGQHRQRP</sequence>
<name>A0A087DRZ7_BIFAD</name>
<feature type="compositionally biased region" description="Basic and acidic residues" evidence="1">
    <location>
        <begin position="127"/>
        <end position="140"/>
    </location>
</feature>
<evidence type="ECO:0000313" key="3">
    <source>
        <dbReference type="Proteomes" id="UP000029091"/>
    </source>
</evidence>
<accession>A0A087DRZ7</accession>
<reference evidence="2 3" key="1">
    <citation type="submission" date="2014-03" db="EMBL/GenBank/DDBJ databases">
        <title>Genomics of Bifidobacteria.</title>
        <authorList>
            <person name="Ventura M."/>
            <person name="Milani C."/>
            <person name="Lugli G.A."/>
        </authorList>
    </citation>
    <scope>NUCLEOTIDE SEQUENCE [LARGE SCALE GENOMIC DNA]</scope>
    <source>
        <strain evidence="3">JCM 15918</strain>
    </source>
</reference>
<proteinExistence type="predicted"/>
<protein>
    <submittedName>
        <fullName evidence="2">Uncharacterized protein</fullName>
    </submittedName>
</protein>